<dbReference type="Proteomes" id="UP001622594">
    <property type="component" value="Chromosome"/>
</dbReference>
<feature type="region of interest" description="Disordered" evidence="1">
    <location>
        <begin position="17"/>
        <end position="54"/>
    </location>
</feature>
<keyword evidence="3" id="KW-1185">Reference proteome</keyword>
<proteinExistence type="predicted"/>
<sequence length="54" mass="5815">MSVDPYAALQALLRAEASRARRTDRGASEPAAKASEATPTPAPERPTHREDNAR</sequence>
<dbReference type="EMBL" id="CP108188">
    <property type="protein sequence ID" value="WTR69173.1"/>
    <property type="molecule type" value="Genomic_DNA"/>
</dbReference>
<feature type="compositionally biased region" description="Basic and acidic residues" evidence="1">
    <location>
        <begin position="45"/>
        <end position="54"/>
    </location>
</feature>
<organism evidence="2 3">
    <name type="scientific">Streptomyces zaomyceticus</name>
    <dbReference type="NCBI Taxonomy" id="68286"/>
    <lineage>
        <taxon>Bacteria</taxon>
        <taxon>Bacillati</taxon>
        <taxon>Actinomycetota</taxon>
        <taxon>Actinomycetes</taxon>
        <taxon>Kitasatosporales</taxon>
        <taxon>Streptomycetaceae</taxon>
        <taxon>Streptomyces</taxon>
    </lineage>
</organism>
<feature type="compositionally biased region" description="Basic and acidic residues" evidence="1">
    <location>
        <begin position="17"/>
        <end position="27"/>
    </location>
</feature>
<evidence type="ECO:0000313" key="3">
    <source>
        <dbReference type="Proteomes" id="UP001622594"/>
    </source>
</evidence>
<evidence type="ECO:0000256" key="1">
    <source>
        <dbReference type="SAM" id="MobiDB-lite"/>
    </source>
</evidence>
<feature type="compositionally biased region" description="Low complexity" evidence="1">
    <location>
        <begin position="28"/>
        <end position="39"/>
    </location>
</feature>
<accession>A0ABZ1L9Y5</accession>
<protein>
    <submittedName>
        <fullName evidence="2">Uncharacterized protein</fullName>
    </submittedName>
</protein>
<gene>
    <name evidence="2" type="ORF">OG814_07815</name>
</gene>
<dbReference type="RefSeq" id="WP_371635217.1">
    <property type="nucleotide sequence ID" value="NZ_CP108062.1"/>
</dbReference>
<evidence type="ECO:0000313" key="2">
    <source>
        <dbReference type="EMBL" id="WTR69173.1"/>
    </source>
</evidence>
<reference evidence="2 3" key="1">
    <citation type="submission" date="2022-10" db="EMBL/GenBank/DDBJ databases">
        <title>The complete genomes of actinobacterial strains from the NBC collection.</title>
        <authorList>
            <person name="Joergensen T.S."/>
            <person name="Alvarez Arevalo M."/>
            <person name="Sterndorff E.B."/>
            <person name="Faurdal D."/>
            <person name="Vuksanovic O."/>
            <person name="Mourched A.-S."/>
            <person name="Charusanti P."/>
            <person name="Shaw S."/>
            <person name="Blin K."/>
            <person name="Weber T."/>
        </authorList>
    </citation>
    <scope>NUCLEOTIDE SEQUENCE [LARGE SCALE GENOMIC DNA]</scope>
    <source>
        <strain evidence="2 3">NBC_00123</strain>
    </source>
</reference>
<name>A0ABZ1L9Y5_9ACTN</name>